<keyword evidence="2" id="KW-0732">Signal</keyword>
<feature type="region of interest" description="Disordered" evidence="1">
    <location>
        <begin position="205"/>
        <end position="512"/>
    </location>
</feature>
<accession>A0A835XZ93</accession>
<feature type="compositionally biased region" description="Pro residues" evidence="1">
    <location>
        <begin position="470"/>
        <end position="491"/>
    </location>
</feature>
<feature type="compositionally biased region" description="Pro residues" evidence="1">
    <location>
        <begin position="207"/>
        <end position="419"/>
    </location>
</feature>
<feature type="compositionally biased region" description="Pro residues" evidence="1">
    <location>
        <begin position="434"/>
        <end position="443"/>
    </location>
</feature>
<dbReference type="Pfam" id="PF12499">
    <property type="entry name" value="DUF3707"/>
    <property type="match status" value="2"/>
</dbReference>
<feature type="domain" description="Pherophorin" evidence="3">
    <location>
        <begin position="44"/>
        <end position="195"/>
    </location>
</feature>
<protein>
    <recommendedName>
        <fullName evidence="3">Pherophorin domain-containing protein</fullName>
    </recommendedName>
</protein>
<dbReference type="Proteomes" id="UP000612055">
    <property type="component" value="Unassembled WGS sequence"/>
</dbReference>
<name>A0A835XZ93_9CHLO</name>
<evidence type="ECO:0000313" key="5">
    <source>
        <dbReference type="Proteomes" id="UP000612055"/>
    </source>
</evidence>
<evidence type="ECO:0000256" key="1">
    <source>
        <dbReference type="SAM" id="MobiDB-lite"/>
    </source>
</evidence>
<feature type="signal peptide" evidence="2">
    <location>
        <begin position="1"/>
        <end position="24"/>
    </location>
</feature>
<feature type="domain" description="Pherophorin" evidence="3">
    <location>
        <begin position="655"/>
        <end position="806"/>
    </location>
</feature>
<evidence type="ECO:0000313" key="4">
    <source>
        <dbReference type="EMBL" id="KAG2493757.1"/>
    </source>
</evidence>
<evidence type="ECO:0000259" key="3">
    <source>
        <dbReference type="Pfam" id="PF12499"/>
    </source>
</evidence>
<feature type="chain" id="PRO_5032401880" description="Pherophorin domain-containing protein" evidence="2">
    <location>
        <begin position="25"/>
        <end position="814"/>
    </location>
</feature>
<feature type="compositionally biased region" description="Low complexity" evidence="1">
    <location>
        <begin position="423"/>
        <end position="433"/>
    </location>
</feature>
<feature type="compositionally biased region" description="Low complexity" evidence="1">
    <location>
        <begin position="444"/>
        <end position="469"/>
    </location>
</feature>
<keyword evidence="5" id="KW-1185">Reference proteome</keyword>
<sequence>MRAILACVLSSLALLCLQSSGATAWDEAEADVSAVGQSGRYGDFPFYNCQPRTPFSLEPVAALVGSSTYCFTLRVAKPANCSSYCCQRSNLYKIDFNVNPTCAVGATLEATVNGVPTVTGPTFLRAPEGPVGSTVLRITQLNMNQSDDGAVICLRLRRNHRGQGCTSLAALCVPPEGGQLGECETALWDSTRDCCRISDVGTAPAPTAIPPPPGLPVASPAPPPTAPATSPPPSPEVPVGASPPPPSDPVPDSPPPAGTPSSPDAPPSPVGTPDAPPSPSYPGHPVSPAPPAPATPPAQPPVYTIPPPPVYTPSPPAYPPAPATPAYPPAPATPAYPPAPATPAYPPAPAAPGSPPPAYPGIPLPSPPSPAYPGVPLSSPPSPPTSAPPQPAYPLQPGTPSPSSYPPPPSSYPPTPTTPEAPDVPGSPAVPSSPSFPPSPSSPGIPGSPSFPQSPSSPGLPGVPLAPGDPSAPPSPLPHGVPSAPPPPLAPAVPSRPGRPDRPSLASPPPPTDGPCDLCIHFQITPPAPDPFPYRFDDLACTDLPQIVSDDISAAAAGVVPPVEITTPFELSECSDTLIKVCGTFASGAAAEALQPFIDQQLAVWGEALGGQNQCPAYLSGYLVTVTAAGQELEDPSCLEGQSQNQCSDEEPTNFPTSDTCESTKFASPFAASPFLEAVPGGSGATALYCFALRVLEPVDDQGPCANSSSLASVEVWANDSLRDSLAALGVLPAGSSAIRQVAPVWGSPGQNTLRVFPISWTRQQADGARICLELEAGTALSDFCMGDAVDTCWLSLYDDSRSCCPTYAATVPS</sequence>
<gene>
    <name evidence="4" type="ORF">HYH03_007979</name>
</gene>
<comment type="caution">
    <text evidence="4">The sequence shown here is derived from an EMBL/GenBank/DDBJ whole genome shotgun (WGS) entry which is preliminary data.</text>
</comment>
<evidence type="ECO:0000256" key="2">
    <source>
        <dbReference type="SAM" id="SignalP"/>
    </source>
</evidence>
<organism evidence="4 5">
    <name type="scientific">Edaphochlamys debaryana</name>
    <dbReference type="NCBI Taxonomy" id="47281"/>
    <lineage>
        <taxon>Eukaryota</taxon>
        <taxon>Viridiplantae</taxon>
        <taxon>Chlorophyta</taxon>
        <taxon>core chlorophytes</taxon>
        <taxon>Chlorophyceae</taxon>
        <taxon>CS clade</taxon>
        <taxon>Chlamydomonadales</taxon>
        <taxon>Chlamydomonadales incertae sedis</taxon>
        <taxon>Edaphochlamys</taxon>
    </lineage>
</organism>
<dbReference type="InterPro" id="IPR024616">
    <property type="entry name" value="Pherophorin"/>
</dbReference>
<proteinExistence type="predicted"/>
<dbReference type="EMBL" id="JAEHOE010000035">
    <property type="protein sequence ID" value="KAG2493757.1"/>
    <property type="molecule type" value="Genomic_DNA"/>
</dbReference>
<reference evidence="4" key="1">
    <citation type="journal article" date="2020" name="bioRxiv">
        <title>Comparative genomics of Chlamydomonas.</title>
        <authorList>
            <person name="Craig R.J."/>
            <person name="Hasan A.R."/>
            <person name="Ness R.W."/>
            <person name="Keightley P.D."/>
        </authorList>
    </citation>
    <scope>NUCLEOTIDE SEQUENCE</scope>
    <source>
        <strain evidence="4">CCAP 11/70</strain>
    </source>
</reference>
<dbReference type="AlphaFoldDB" id="A0A835XZ93"/>